<dbReference type="EMBL" id="LSDG01000022">
    <property type="protein sequence ID" value="KXB67149.1"/>
    <property type="molecule type" value="Genomic_DNA"/>
</dbReference>
<name>A0A134AHH1_9FIRM</name>
<evidence type="ECO:0000313" key="2">
    <source>
        <dbReference type="EMBL" id="KXB67149.1"/>
    </source>
</evidence>
<sequence>MEKKTSKSQMRATKKWKQKNKERNRFLSYRSTAFLFAKSYATKEDIEELINVFQSENPNAREEEVEK</sequence>
<dbReference type="Proteomes" id="UP000070442">
    <property type="component" value="Unassembled WGS sequence"/>
</dbReference>
<protein>
    <submittedName>
        <fullName evidence="2">Uncharacterized protein</fullName>
    </submittedName>
</protein>
<dbReference type="STRING" id="755172.HMPREF1863_00621"/>
<feature type="region of interest" description="Disordered" evidence="1">
    <location>
        <begin position="1"/>
        <end position="20"/>
    </location>
</feature>
<dbReference type="PATRIC" id="fig|755172.3.peg.595"/>
<organism evidence="2 3">
    <name type="scientific">Aedoeadaptatus coxii</name>
    <dbReference type="NCBI Taxonomy" id="755172"/>
    <lineage>
        <taxon>Bacteria</taxon>
        <taxon>Bacillati</taxon>
        <taxon>Bacillota</taxon>
        <taxon>Tissierellia</taxon>
        <taxon>Tissierellales</taxon>
        <taxon>Peptoniphilaceae</taxon>
        <taxon>Aedoeadaptatus</taxon>
    </lineage>
</organism>
<evidence type="ECO:0000256" key="1">
    <source>
        <dbReference type="SAM" id="MobiDB-lite"/>
    </source>
</evidence>
<gene>
    <name evidence="2" type="ORF">HMPREF1863_00621</name>
</gene>
<comment type="caution">
    <text evidence="2">The sequence shown here is derived from an EMBL/GenBank/DDBJ whole genome shotgun (WGS) entry which is preliminary data.</text>
</comment>
<dbReference type="RefSeq" id="WP_068367200.1">
    <property type="nucleotide sequence ID" value="NZ_CAUPGT010000003.1"/>
</dbReference>
<dbReference type="OrthoDB" id="1699217at2"/>
<evidence type="ECO:0000313" key="3">
    <source>
        <dbReference type="Proteomes" id="UP000070442"/>
    </source>
</evidence>
<reference evidence="3" key="1">
    <citation type="submission" date="2016-01" db="EMBL/GenBank/DDBJ databases">
        <authorList>
            <person name="Mitreva M."/>
            <person name="Pepin K.H."/>
            <person name="Mihindukulasuriya K.A."/>
            <person name="Fulton R."/>
            <person name="Fronick C."/>
            <person name="O'Laughlin M."/>
            <person name="Miner T."/>
            <person name="Herter B."/>
            <person name="Rosa B.A."/>
            <person name="Cordes M."/>
            <person name="Tomlinson C."/>
            <person name="Wollam A."/>
            <person name="Palsikar V.B."/>
            <person name="Mardis E.R."/>
            <person name="Wilson R.K."/>
        </authorList>
    </citation>
    <scope>NUCLEOTIDE SEQUENCE [LARGE SCALE GENOMIC DNA]</scope>
    <source>
        <strain evidence="3">DNF00729</strain>
    </source>
</reference>
<proteinExistence type="predicted"/>
<dbReference type="AlphaFoldDB" id="A0A134AHH1"/>
<accession>A0A134AHH1</accession>
<keyword evidence="3" id="KW-1185">Reference proteome</keyword>